<protein>
    <submittedName>
        <fullName evidence="2">Uncharacterized protein</fullName>
    </submittedName>
</protein>
<reference evidence="2 3" key="1">
    <citation type="submission" date="2018-01" db="EMBL/GenBank/DDBJ databases">
        <authorList>
            <person name="Paulsen S."/>
            <person name="Gram L.K."/>
        </authorList>
    </citation>
    <scope>NUCLEOTIDE SEQUENCE [LARGE SCALE GENOMIC DNA]</scope>
    <source>
        <strain evidence="2 3">S2599</strain>
    </source>
</reference>
<accession>A0A5S3WWN0</accession>
<dbReference type="AlphaFoldDB" id="A0A5S3WWN0"/>
<dbReference type="EMBL" id="PNCJ01000023">
    <property type="protein sequence ID" value="TMP35475.1"/>
    <property type="molecule type" value="Genomic_DNA"/>
</dbReference>
<evidence type="ECO:0000313" key="3">
    <source>
        <dbReference type="Proteomes" id="UP000306719"/>
    </source>
</evidence>
<dbReference type="Proteomes" id="UP000306719">
    <property type="component" value="Unassembled WGS sequence"/>
</dbReference>
<comment type="caution">
    <text evidence="2">The sequence shown here is derived from an EMBL/GenBank/DDBJ whole genome shotgun (WGS) entry which is preliminary data.</text>
</comment>
<evidence type="ECO:0000256" key="1">
    <source>
        <dbReference type="SAM" id="MobiDB-lite"/>
    </source>
</evidence>
<proteinExistence type="predicted"/>
<organism evidence="2 3">
    <name type="scientific">Pseudoalteromonas rubra</name>
    <dbReference type="NCBI Taxonomy" id="43658"/>
    <lineage>
        <taxon>Bacteria</taxon>
        <taxon>Pseudomonadati</taxon>
        <taxon>Pseudomonadota</taxon>
        <taxon>Gammaproteobacteria</taxon>
        <taxon>Alteromonadales</taxon>
        <taxon>Pseudoalteromonadaceae</taxon>
        <taxon>Pseudoalteromonas</taxon>
    </lineage>
</organism>
<sequence>MEGQLQLDYRQPAQVEIFNVAVSTAHTPSLTTSPGLIENDQKLTETTDPSNAKKRHHSSQFIQFIPIPSA</sequence>
<name>A0A5S3WWN0_9GAMM</name>
<feature type="region of interest" description="Disordered" evidence="1">
    <location>
        <begin position="28"/>
        <end position="59"/>
    </location>
</feature>
<reference evidence="3" key="2">
    <citation type="submission" date="2019-06" db="EMBL/GenBank/DDBJ databases">
        <title>Co-occurence of chitin degradation, pigmentation and bioactivity in marine Pseudoalteromonas.</title>
        <authorList>
            <person name="Sonnenschein E.C."/>
            <person name="Bech P.K."/>
        </authorList>
    </citation>
    <scope>NUCLEOTIDE SEQUENCE [LARGE SCALE GENOMIC DNA]</scope>
    <source>
        <strain evidence="3">S2599</strain>
    </source>
</reference>
<evidence type="ECO:0000313" key="2">
    <source>
        <dbReference type="EMBL" id="TMP35475.1"/>
    </source>
</evidence>
<gene>
    <name evidence="2" type="ORF">CWB98_15775</name>
</gene>